<dbReference type="AlphaFoldDB" id="A0A7J7TIH4"/>
<accession>A0A7J7TIH4</accession>
<feature type="region of interest" description="Disordered" evidence="1">
    <location>
        <begin position="1"/>
        <end position="31"/>
    </location>
</feature>
<organism evidence="2 3">
    <name type="scientific">Myotis myotis</name>
    <name type="common">Greater mouse-eared bat</name>
    <name type="synonym">Vespertilio myotis</name>
    <dbReference type="NCBI Taxonomy" id="51298"/>
    <lineage>
        <taxon>Eukaryota</taxon>
        <taxon>Metazoa</taxon>
        <taxon>Chordata</taxon>
        <taxon>Craniata</taxon>
        <taxon>Vertebrata</taxon>
        <taxon>Euteleostomi</taxon>
        <taxon>Mammalia</taxon>
        <taxon>Eutheria</taxon>
        <taxon>Laurasiatheria</taxon>
        <taxon>Chiroptera</taxon>
        <taxon>Yangochiroptera</taxon>
        <taxon>Vespertilionidae</taxon>
        <taxon>Myotis</taxon>
    </lineage>
</organism>
<dbReference type="Proteomes" id="UP000527355">
    <property type="component" value="Unassembled WGS sequence"/>
</dbReference>
<reference evidence="2 3" key="1">
    <citation type="journal article" date="2020" name="Nature">
        <title>Six reference-quality genomes reveal evolution of bat adaptations.</title>
        <authorList>
            <person name="Jebb D."/>
            <person name="Huang Z."/>
            <person name="Pippel M."/>
            <person name="Hughes G.M."/>
            <person name="Lavrichenko K."/>
            <person name="Devanna P."/>
            <person name="Winkler S."/>
            <person name="Jermiin L.S."/>
            <person name="Skirmuntt E.C."/>
            <person name="Katzourakis A."/>
            <person name="Burkitt-Gray L."/>
            <person name="Ray D.A."/>
            <person name="Sullivan K.A.M."/>
            <person name="Roscito J.G."/>
            <person name="Kirilenko B.M."/>
            <person name="Davalos L.M."/>
            <person name="Corthals A.P."/>
            <person name="Power M.L."/>
            <person name="Jones G."/>
            <person name="Ransome R.D."/>
            <person name="Dechmann D.K.N."/>
            <person name="Locatelli A.G."/>
            <person name="Puechmaille S.J."/>
            <person name="Fedrigo O."/>
            <person name="Jarvis E.D."/>
            <person name="Hiller M."/>
            <person name="Vernes S.C."/>
            <person name="Myers E.W."/>
            <person name="Teeling E.C."/>
        </authorList>
    </citation>
    <scope>NUCLEOTIDE SEQUENCE [LARGE SCALE GENOMIC DNA]</scope>
    <source>
        <strain evidence="2">MMyoMyo1</strain>
        <tissue evidence="2">Flight muscle</tissue>
    </source>
</reference>
<evidence type="ECO:0000313" key="3">
    <source>
        <dbReference type="Proteomes" id="UP000527355"/>
    </source>
</evidence>
<feature type="region of interest" description="Disordered" evidence="1">
    <location>
        <begin position="89"/>
        <end position="112"/>
    </location>
</feature>
<evidence type="ECO:0000256" key="1">
    <source>
        <dbReference type="SAM" id="MobiDB-lite"/>
    </source>
</evidence>
<proteinExistence type="predicted"/>
<gene>
    <name evidence="2" type="ORF">mMyoMyo1_009014</name>
</gene>
<name>A0A7J7TIH4_MYOMY</name>
<evidence type="ECO:0000313" key="2">
    <source>
        <dbReference type="EMBL" id="KAF6300529.1"/>
    </source>
</evidence>
<comment type="caution">
    <text evidence="2">The sequence shown here is derived from an EMBL/GenBank/DDBJ whole genome shotgun (WGS) entry which is preliminary data.</text>
</comment>
<keyword evidence="3" id="KW-1185">Reference proteome</keyword>
<dbReference type="EMBL" id="JABWUV010000016">
    <property type="protein sequence ID" value="KAF6300529.1"/>
    <property type="molecule type" value="Genomic_DNA"/>
</dbReference>
<protein>
    <submittedName>
        <fullName evidence="2">Uncharacterized protein</fullName>
    </submittedName>
</protein>
<sequence length="223" mass="23946">MRLRPVARRGVQGAPGGAPQGRPARQPHTLPWRVRPRGLGCRLACDVGVGVGVRVRVRGAPAEGRESWPCSSSDCERANLPSRRPWGWAPGTWSPVSAQPGSGGRHPRGLGAHCSRSRFSKRGADGEARLTPHCAHARATEIRALEGLARGEHAGQPGGDPWAPRALTDGGRRHASAGRGGQQDRPTNCLETVNNFVSRGSRHHLETTFGNRCACCRRRETGH</sequence>
<feature type="region of interest" description="Disordered" evidence="1">
    <location>
        <begin position="151"/>
        <end position="188"/>
    </location>
</feature>